<dbReference type="PANTHER" id="PTHR32054">
    <property type="entry name" value="HEAVY CHAIN, PUTATIVE, EXPRESSED-RELATED-RELATED"/>
    <property type="match status" value="1"/>
</dbReference>
<dbReference type="Proteomes" id="UP000243459">
    <property type="component" value="Chromosome 5"/>
</dbReference>
<evidence type="ECO:0000313" key="5">
    <source>
        <dbReference type="Proteomes" id="UP000243459"/>
    </source>
</evidence>
<evidence type="ECO:0000256" key="2">
    <source>
        <dbReference type="ARBA" id="ARBA00023054"/>
    </source>
</evidence>
<comment type="similarity">
    <text evidence="1">Belongs to the WEB family.</text>
</comment>
<dbReference type="GO" id="GO:0009637">
    <property type="term" value="P:response to blue light"/>
    <property type="evidence" value="ECO:0007669"/>
    <property type="project" value="EnsemblPlants"/>
</dbReference>
<dbReference type="GO" id="GO:0009904">
    <property type="term" value="P:chloroplast accumulation movement"/>
    <property type="evidence" value="ECO:0007669"/>
    <property type="project" value="EnsemblPlants"/>
</dbReference>
<organism evidence="4 5">
    <name type="scientific">Asparagus officinalis</name>
    <name type="common">Garden asparagus</name>
    <dbReference type="NCBI Taxonomy" id="4686"/>
    <lineage>
        <taxon>Eukaryota</taxon>
        <taxon>Viridiplantae</taxon>
        <taxon>Streptophyta</taxon>
        <taxon>Embryophyta</taxon>
        <taxon>Tracheophyta</taxon>
        <taxon>Spermatophyta</taxon>
        <taxon>Magnoliopsida</taxon>
        <taxon>Liliopsida</taxon>
        <taxon>Asparagales</taxon>
        <taxon>Asparagaceae</taxon>
        <taxon>Asparagoideae</taxon>
        <taxon>Asparagus</taxon>
    </lineage>
</organism>
<dbReference type="OMA" id="KRCVIAE"/>
<keyword evidence="2 3" id="KW-0175">Coiled coil</keyword>
<reference evidence="5" key="1">
    <citation type="journal article" date="2017" name="Nat. Commun.">
        <title>The asparagus genome sheds light on the origin and evolution of a young Y chromosome.</title>
        <authorList>
            <person name="Harkess A."/>
            <person name="Zhou J."/>
            <person name="Xu C."/>
            <person name="Bowers J.E."/>
            <person name="Van der Hulst R."/>
            <person name="Ayyampalayam S."/>
            <person name="Mercati F."/>
            <person name="Riccardi P."/>
            <person name="McKain M.R."/>
            <person name="Kakrana A."/>
            <person name="Tang H."/>
            <person name="Ray J."/>
            <person name="Groenendijk J."/>
            <person name="Arikit S."/>
            <person name="Mathioni S.M."/>
            <person name="Nakano M."/>
            <person name="Shan H."/>
            <person name="Telgmann-Rauber A."/>
            <person name="Kanno A."/>
            <person name="Yue Z."/>
            <person name="Chen H."/>
            <person name="Li W."/>
            <person name="Chen Y."/>
            <person name="Xu X."/>
            <person name="Zhang Y."/>
            <person name="Luo S."/>
            <person name="Chen H."/>
            <person name="Gao J."/>
            <person name="Mao Z."/>
            <person name="Pires J.C."/>
            <person name="Luo M."/>
            <person name="Kudrna D."/>
            <person name="Wing R.A."/>
            <person name="Meyers B.C."/>
            <person name="Yi K."/>
            <person name="Kong H."/>
            <person name="Lavrijsen P."/>
            <person name="Sunseri F."/>
            <person name="Falavigna A."/>
            <person name="Ye Y."/>
            <person name="Leebens-Mack J.H."/>
            <person name="Chen G."/>
        </authorList>
    </citation>
    <scope>NUCLEOTIDE SEQUENCE [LARGE SCALE GENOMIC DNA]</scope>
    <source>
        <strain evidence="5">cv. DH0086</strain>
    </source>
</reference>
<proteinExistence type="inferred from homology"/>
<evidence type="ECO:0000256" key="3">
    <source>
        <dbReference type="SAM" id="Coils"/>
    </source>
</evidence>
<dbReference type="AlphaFoldDB" id="A0A5P1ER00"/>
<evidence type="ECO:0008006" key="6">
    <source>
        <dbReference type="Google" id="ProtNLM"/>
    </source>
</evidence>
<name>A0A5P1ER00_ASPOF</name>
<feature type="coiled-coil region" evidence="3">
    <location>
        <begin position="38"/>
        <end position="367"/>
    </location>
</feature>
<gene>
    <name evidence="4" type="ORF">A4U43_C05F11600</name>
</gene>
<dbReference type="GO" id="GO:0009903">
    <property type="term" value="P:chloroplast avoidance movement"/>
    <property type="evidence" value="ECO:0007669"/>
    <property type="project" value="EnsemblPlants"/>
</dbReference>
<accession>A0A5P1ER00</accession>
<protein>
    <recommendedName>
        <fullName evidence="6">Protein PLASTID MOVEMENT IMPAIRED 2</fullName>
    </recommendedName>
</protein>
<dbReference type="EMBL" id="CM007385">
    <property type="protein sequence ID" value="ONK68445.1"/>
    <property type="molecule type" value="Genomic_DNA"/>
</dbReference>
<keyword evidence="5" id="KW-1185">Reference proteome</keyword>
<dbReference type="Pfam" id="PF05701">
    <property type="entry name" value="WEMBL"/>
    <property type="match status" value="1"/>
</dbReference>
<dbReference type="GO" id="GO:0005829">
    <property type="term" value="C:cytosol"/>
    <property type="evidence" value="ECO:0007669"/>
    <property type="project" value="EnsemblPlants"/>
</dbReference>
<dbReference type="Gramene" id="ONK68445">
    <property type="protein sequence ID" value="ONK68445"/>
    <property type="gene ID" value="A4U43_C05F11600"/>
</dbReference>
<sequence length="556" mass="63651">MEREREQGIGSVKAAISLHGQKFNGVDKDDFLTKSGELLKGKLNMDRLKETKKSAEKEKDQAEIELLKAKGTARELYFGVEKLTNAEARNRNKDEQKNSELVRELSAMKQKLSKLKFDMDTAVGSKLKAEKLIESSNSRVKSYTISAEELRGEVEELNEEHVLVELARIEAERECRELEAQRKDQAARFSKKIKANKEKISSKQKEIDEAKVLETKLAVTNSDLNVLQNEMEQVRAMERNFQKENLVKESEAESELRSAKNNLSSIEEEGFRYMSSMDVIRKELMLIVKETKQLKKQERKADSSIQQLNSRLMNAKSKLESASMAEERSRAIVSNLSEALHKLRAEIEKAKRDRENITEETTRTKQNIELSQEKILSTEKKVLTAMTELEGSKESEATALKELRVVAERTMRNRVFSFGQHSTITISKSEYEYLIKSAEVAQTVADKKVEAAQAWIEALKAEEKEMVSRTELVEKELKEIKISEETELCEIQPATPKRSMRENRMSIGSVRKTMMRRSSVSMGVARQSSRSPSFSIKRRAVMPNLVKFLRKGRNQK</sequence>
<dbReference type="InterPro" id="IPR008545">
    <property type="entry name" value="Web"/>
</dbReference>
<dbReference type="PANTHER" id="PTHR32054:SF2">
    <property type="entry name" value="PROTEIN PLASTID MOVEMENT IMPAIRED 2"/>
    <property type="match status" value="1"/>
</dbReference>
<evidence type="ECO:0000256" key="1">
    <source>
        <dbReference type="ARBA" id="ARBA00005485"/>
    </source>
</evidence>
<evidence type="ECO:0000313" key="4">
    <source>
        <dbReference type="EMBL" id="ONK68445.1"/>
    </source>
</evidence>